<keyword evidence="5" id="KW-1185">Reference proteome</keyword>
<comment type="caution">
    <text evidence="4">The sequence shown here is derived from an EMBL/GenBank/DDBJ whole genome shotgun (WGS) entry which is preliminary data.</text>
</comment>
<feature type="region of interest" description="Disordered" evidence="1">
    <location>
        <begin position="167"/>
        <end position="211"/>
    </location>
</feature>
<dbReference type="EMBL" id="MBFT01000045">
    <property type="protein sequence ID" value="PVU99292.1"/>
    <property type="molecule type" value="Genomic_DNA"/>
</dbReference>
<gene>
    <name evidence="4" type="ORF">BB559_000837</name>
</gene>
<dbReference type="GO" id="GO:0031593">
    <property type="term" value="F:polyubiquitin modification-dependent protein binding"/>
    <property type="evidence" value="ECO:0007669"/>
    <property type="project" value="TreeGrafter"/>
</dbReference>
<reference evidence="4 5" key="1">
    <citation type="journal article" date="2018" name="MBio">
        <title>Comparative Genomics Reveals the Core Gene Toolbox for the Fungus-Insect Symbiosis.</title>
        <authorList>
            <person name="Wang Y."/>
            <person name="Stata M."/>
            <person name="Wang W."/>
            <person name="Stajich J.E."/>
            <person name="White M.M."/>
            <person name="Moncalvo J.M."/>
        </authorList>
    </citation>
    <scope>NUCLEOTIDE SEQUENCE [LARGE SCALE GENOMIC DNA]</scope>
    <source>
        <strain evidence="4 5">AUS-77-4</strain>
    </source>
</reference>
<feature type="compositionally biased region" description="Low complexity" evidence="1">
    <location>
        <begin position="169"/>
        <end position="184"/>
    </location>
</feature>
<dbReference type="STRING" id="61424.A0A2T9Z3Y7"/>
<dbReference type="SUPFAM" id="SSF46934">
    <property type="entry name" value="UBA-like"/>
    <property type="match status" value="1"/>
</dbReference>
<sequence length="308" mass="33523">MPEINLVVKGTNETKFNVTVDPQTTTVVMLKEIIETLDSSISKDNQRLIYGGRILKDEELLSSYKVQDGNTIHLVKGMPGMGGMGGMNMTPEMLEAMYSNPLVQQTTQQIFSNPELLRSMIDSNPALASSMTPEMRQAMMNPEFMRAMTNPEVIRSTIQMQNAIARARTGTSPTQTTSPSQPSGNLYNPWAAPTTTDTNNQSTAPASGAPPVNPYAAFMDPSQNQAAQQMLANMLGTPWGPMGSDPNAGFGTTNTQTTQSTLPPEERYAEQLTQLNEMGFWDPQKNIRALVSTGGNVNAAVEILLRDI</sequence>
<dbReference type="Gene3D" id="3.10.20.90">
    <property type="entry name" value="Phosphatidylinositol 3-kinase Catalytic Subunit, Chain A, domain 1"/>
    <property type="match status" value="1"/>
</dbReference>
<dbReference type="InterPro" id="IPR009060">
    <property type="entry name" value="UBA-like_sf"/>
</dbReference>
<organism evidence="4 5">
    <name type="scientific">Furculomyces boomerangus</name>
    <dbReference type="NCBI Taxonomy" id="61424"/>
    <lineage>
        <taxon>Eukaryota</taxon>
        <taxon>Fungi</taxon>
        <taxon>Fungi incertae sedis</taxon>
        <taxon>Zoopagomycota</taxon>
        <taxon>Kickxellomycotina</taxon>
        <taxon>Harpellomycetes</taxon>
        <taxon>Harpellales</taxon>
        <taxon>Harpellaceae</taxon>
        <taxon>Furculomyces</taxon>
    </lineage>
</organism>
<evidence type="ECO:0000259" key="2">
    <source>
        <dbReference type="PROSITE" id="PS50030"/>
    </source>
</evidence>
<dbReference type="Pfam" id="PF23195">
    <property type="entry name" value="UBQLN1"/>
    <property type="match status" value="1"/>
</dbReference>
<dbReference type="CDD" id="cd14399">
    <property type="entry name" value="UBA_PLICs"/>
    <property type="match status" value="1"/>
</dbReference>
<dbReference type="CDD" id="cd16106">
    <property type="entry name" value="Ubl_Dsk2p_like"/>
    <property type="match status" value="1"/>
</dbReference>
<evidence type="ECO:0000256" key="1">
    <source>
        <dbReference type="SAM" id="MobiDB-lite"/>
    </source>
</evidence>
<dbReference type="PANTHER" id="PTHR10677:SF3">
    <property type="entry name" value="FI07626P-RELATED"/>
    <property type="match status" value="1"/>
</dbReference>
<dbReference type="PANTHER" id="PTHR10677">
    <property type="entry name" value="UBIQUILIN"/>
    <property type="match status" value="1"/>
</dbReference>
<dbReference type="InterPro" id="IPR015940">
    <property type="entry name" value="UBA"/>
</dbReference>
<name>A0A2T9Z3Y7_9FUNG</name>
<dbReference type="Gene3D" id="1.10.8.10">
    <property type="entry name" value="DNA helicase RuvA subunit, C-terminal domain"/>
    <property type="match status" value="1"/>
</dbReference>
<dbReference type="Pfam" id="PF00627">
    <property type="entry name" value="UBA"/>
    <property type="match status" value="1"/>
</dbReference>
<evidence type="ECO:0000313" key="4">
    <source>
        <dbReference type="EMBL" id="PVU99292.1"/>
    </source>
</evidence>
<feature type="domain" description="Ubiquitin-like" evidence="3">
    <location>
        <begin position="4"/>
        <end position="81"/>
    </location>
</feature>
<feature type="compositionally biased region" description="Polar residues" evidence="1">
    <location>
        <begin position="193"/>
        <end position="205"/>
    </location>
</feature>
<dbReference type="SMART" id="SM00213">
    <property type="entry name" value="UBQ"/>
    <property type="match status" value="1"/>
</dbReference>
<dbReference type="GO" id="GO:0006511">
    <property type="term" value="P:ubiquitin-dependent protein catabolic process"/>
    <property type="evidence" value="ECO:0007669"/>
    <property type="project" value="TreeGrafter"/>
</dbReference>
<dbReference type="SUPFAM" id="SSF54236">
    <property type="entry name" value="Ubiquitin-like"/>
    <property type="match status" value="1"/>
</dbReference>
<dbReference type="GO" id="GO:0005829">
    <property type="term" value="C:cytosol"/>
    <property type="evidence" value="ECO:0007669"/>
    <property type="project" value="TreeGrafter"/>
</dbReference>
<evidence type="ECO:0008006" key="6">
    <source>
        <dbReference type="Google" id="ProtNLM"/>
    </source>
</evidence>
<dbReference type="OrthoDB" id="267397at2759"/>
<dbReference type="Pfam" id="PF00240">
    <property type="entry name" value="ubiquitin"/>
    <property type="match status" value="1"/>
</dbReference>
<dbReference type="InterPro" id="IPR029071">
    <property type="entry name" value="Ubiquitin-like_domsf"/>
</dbReference>
<dbReference type="SMART" id="SM00165">
    <property type="entry name" value="UBA"/>
    <property type="match status" value="1"/>
</dbReference>
<dbReference type="PROSITE" id="PS50030">
    <property type="entry name" value="UBA"/>
    <property type="match status" value="1"/>
</dbReference>
<feature type="domain" description="UBA" evidence="2">
    <location>
        <begin position="263"/>
        <end position="307"/>
    </location>
</feature>
<dbReference type="InterPro" id="IPR015496">
    <property type="entry name" value="Ubiquilin"/>
</dbReference>
<dbReference type="Proteomes" id="UP000245699">
    <property type="component" value="Unassembled WGS sequence"/>
</dbReference>
<evidence type="ECO:0000313" key="5">
    <source>
        <dbReference type="Proteomes" id="UP000245699"/>
    </source>
</evidence>
<dbReference type="InterPro" id="IPR000626">
    <property type="entry name" value="Ubiquitin-like_dom"/>
</dbReference>
<dbReference type="InterPro" id="IPR006636">
    <property type="entry name" value="STI1_HS-bd"/>
</dbReference>
<protein>
    <recommendedName>
        <fullName evidence="6">Ubiquilin</fullName>
    </recommendedName>
</protein>
<proteinExistence type="predicted"/>
<dbReference type="FunFam" id="1.10.8.10:FF:000079">
    <property type="entry name" value="Ubiquitin family protein"/>
    <property type="match status" value="1"/>
</dbReference>
<dbReference type="PROSITE" id="PS50053">
    <property type="entry name" value="UBIQUITIN_2"/>
    <property type="match status" value="1"/>
</dbReference>
<accession>A0A2T9Z3Y7</accession>
<dbReference type="AlphaFoldDB" id="A0A2T9Z3Y7"/>
<dbReference type="SMART" id="SM00727">
    <property type="entry name" value="STI1"/>
    <property type="match status" value="2"/>
</dbReference>
<evidence type="ECO:0000259" key="3">
    <source>
        <dbReference type="PROSITE" id="PS50053"/>
    </source>
</evidence>